<dbReference type="GO" id="GO:0043495">
    <property type="term" value="F:protein-membrane adaptor activity"/>
    <property type="evidence" value="ECO:0007669"/>
    <property type="project" value="TreeGrafter"/>
</dbReference>
<keyword evidence="2" id="KW-0472">Membrane</keyword>
<feature type="signal peptide" evidence="4">
    <location>
        <begin position="1"/>
        <end position="24"/>
    </location>
</feature>
<feature type="domain" description="PDZ" evidence="5">
    <location>
        <begin position="166"/>
        <end position="227"/>
    </location>
</feature>
<dbReference type="GO" id="GO:0072659">
    <property type="term" value="P:protein localization to plasma membrane"/>
    <property type="evidence" value="ECO:0007669"/>
    <property type="project" value="TreeGrafter"/>
</dbReference>
<dbReference type="SUPFAM" id="SSF50156">
    <property type="entry name" value="PDZ domain-like"/>
    <property type="match status" value="2"/>
</dbReference>
<dbReference type="Pfam" id="PF17820">
    <property type="entry name" value="PDZ_6"/>
    <property type="match status" value="2"/>
</dbReference>
<dbReference type="InterPro" id="IPR051067">
    <property type="entry name" value="NHER"/>
</dbReference>
<dbReference type="InterPro" id="IPR036034">
    <property type="entry name" value="PDZ_sf"/>
</dbReference>
<dbReference type="InterPro" id="IPR041489">
    <property type="entry name" value="PDZ_6"/>
</dbReference>
<evidence type="ECO:0000256" key="2">
    <source>
        <dbReference type="ARBA" id="ARBA00022475"/>
    </source>
</evidence>
<protein>
    <submittedName>
        <fullName evidence="6">PDZ domain-containing protein</fullName>
    </submittedName>
</protein>
<keyword evidence="4" id="KW-0732">Signal</keyword>
<name>A0A6M4INH5_9BACT</name>
<dbReference type="Proteomes" id="UP000500938">
    <property type="component" value="Chromosome"/>
</dbReference>
<organism evidence="6 7">
    <name type="scientific">Gemmatimonas groenlandica</name>
    <dbReference type="NCBI Taxonomy" id="2732249"/>
    <lineage>
        <taxon>Bacteria</taxon>
        <taxon>Pseudomonadati</taxon>
        <taxon>Gemmatimonadota</taxon>
        <taxon>Gemmatimonadia</taxon>
        <taxon>Gemmatimonadales</taxon>
        <taxon>Gemmatimonadaceae</taxon>
        <taxon>Gemmatimonas</taxon>
    </lineage>
</organism>
<dbReference type="PANTHER" id="PTHR14191">
    <property type="entry name" value="PDZ DOMAIN CONTAINING PROTEIN"/>
    <property type="match status" value="1"/>
</dbReference>
<keyword evidence="7" id="KW-1185">Reference proteome</keyword>
<dbReference type="PANTHER" id="PTHR14191:SF3">
    <property type="entry name" value="NA(+)_H(+) EXCHANGE REGULATORY COFACTOR-LIKE PROTEIN NRFL-1"/>
    <property type="match status" value="1"/>
</dbReference>
<feature type="chain" id="PRO_5026806610" evidence="4">
    <location>
        <begin position="25"/>
        <end position="307"/>
    </location>
</feature>
<evidence type="ECO:0000256" key="1">
    <source>
        <dbReference type="ARBA" id="ARBA00004236"/>
    </source>
</evidence>
<dbReference type="PROSITE" id="PS50106">
    <property type="entry name" value="PDZ"/>
    <property type="match status" value="2"/>
</dbReference>
<feature type="domain" description="PDZ" evidence="5">
    <location>
        <begin position="46"/>
        <end position="103"/>
    </location>
</feature>
<dbReference type="EMBL" id="CP053085">
    <property type="protein sequence ID" value="QJR36270.1"/>
    <property type="molecule type" value="Genomic_DNA"/>
</dbReference>
<reference evidence="6 7" key="1">
    <citation type="submission" date="2020-05" db="EMBL/GenBank/DDBJ databases">
        <title>Complete genome sequence of Gemmatimonas greenlandica TET16.</title>
        <authorList>
            <person name="Zeng Y."/>
        </authorList>
    </citation>
    <scope>NUCLEOTIDE SEQUENCE [LARGE SCALE GENOMIC DNA]</scope>
    <source>
        <strain evidence="6 7">TET16</strain>
    </source>
</reference>
<accession>A0A6M4INH5</accession>
<keyword evidence="2" id="KW-1003">Cell membrane</keyword>
<dbReference type="RefSeq" id="WP_171225703.1">
    <property type="nucleotide sequence ID" value="NZ_CP053085.1"/>
</dbReference>
<dbReference type="InterPro" id="IPR001478">
    <property type="entry name" value="PDZ"/>
</dbReference>
<dbReference type="GO" id="GO:0016324">
    <property type="term" value="C:apical plasma membrane"/>
    <property type="evidence" value="ECO:0007669"/>
    <property type="project" value="TreeGrafter"/>
</dbReference>
<evidence type="ECO:0000313" key="6">
    <source>
        <dbReference type="EMBL" id="QJR36270.1"/>
    </source>
</evidence>
<dbReference type="AlphaFoldDB" id="A0A6M4INH5"/>
<sequence>MRTALRTATLVVALAAAPSHAPLAAQQRPQSDEPIVRIEGLRLPSMIWTRAADRAALGVTLGAASSADTAGVKIDAVRENGPAAKAGIKAGDLITDINGVSLKVGRDDAEDLALAGMAQRRLQRVLGKARPGDEVELRVRSGGGSPRAMTVKTVSAAELEDGPVRRVVVWGGEDGNRAAVGVTVSGAGNARDTLGLFVGSVVTAGPAEKAGLVEGERISAVNGVDLRVPKEDLDDPQVRSARVTRFLREVQKVAPGGTVTLRVVSGGRTRDVAVQTVRASDLPDDARSMPGGGRIILNGRVIDVDRR</sequence>
<comment type="subcellular location">
    <subcellularLocation>
        <location evidence="1">Cell membrane</location>
    </subcellularLocation>
</comment>
<dbReference type="SMART" id="SM00228">
    <property type="entry name" value="PDZ"/>
    <property type="match status" value="2"/>
</dbReference>
<dbReference type="Gene3D" id="2.30.42.10">
    <property type="match status" value="2"/>
</dbReference>
<dbReference type="KEGG" id="ggr:HKW67_12530"/>
<evidence type="ECO:0000313" key="7">
    <source>
        <dbReference type="Proteomes" id="UP000500938"/>
    </source>
</evidence>
<evidence type="ECO:0000256" key="3">
    <source>
        <dbReference type="ARBA" id="ARBA00022737"/>
    </source>
</evidence>
<gene>
    <name evidence="6" type="ORF">HKW67_12530</name>
</gene>
<proteinExistence type="predicted"/>
<evidence type="ECO:0000256" key="4">
    <source>
        <dbReference type="SAM" id="SignalP"/>
    </source>
</evidence>
<keyword evidence="3" id="KW-0677">Repeat</keyword>
<evidence type="ECO:0000259" key="5">
    <source>
        <dbReference type="PROSITE" id="PS50106"/>
    </source>
</evidence>